<gene>
    <name evidence="7" type="ordered locus">Aeqsu_2892</name>
</gene>
<evidence type="ECO:0000256" key="6">
    <source>
        <dbReference type="RuleBase" id="RU003560"/>
    </source>
</evidence>
<keyword evidence="3 7" id="KW-0032">Aminotransferase</keyword>
<dbReference type="InterPro" id="IPR050103">
    <property type="entry name" value="Class-III_PLP-dep_AT"/>
</dbReference>
<accession>I3YZB5</accession>
<evidence type="ECO:0000313" key="7">
    <source>
        <dbReference type="EMBL" id="AFL82333.1"/>
    </source>
</evidence>
<dbReference type="InterPro" id="IPR005814">
    <property type="entry name" value="Aminotrans_3"/>
</dbReference>
<dbReference type="PROSITE" id="PS00600">
    <property type="entry name" value="AA_TRANSFER_CLASS_3"/>
    <property type="match status" value="1"/>
</dbReference>
<dbReference type="InterPro" id="IPR015424">
    <property type="entry name" value="PyrdxlP-dep_Trfase"/>
</dbReference>
<evidence type="ECO:0000256" key="4">
    <source>
        <dbReference type="ARBA" id="ARBA00022679"/>
    </source>
</evidence>
<dbReference type="CDD" id="cd00610">
    <property type="entry name" value="OAT_like"/>
    <property type="match status" value="1"/>
</dbReference>
<dbReference type="KEGG" id="asl:Aeqsu_2892"/>
<proteinExistence type="inferred from homology"/>
<dbReference type="Proteomes" id="UP000006049">
    <property type="component" value="Chromosome"/>
</dbReference>
<dbReference type="SUPFAM" id="SSF53383">
    <property type="entry name" value="PLP-dependent transferases"/>
    <property type="match status" value="1"/>
</dbReference>
<dbReference type="InterPro" id="IPR049704">
    <property type="entry name" value="Aminotrans_3_PPA_site"/>
</dbReference>
<dbReference type="Pfam" id="PF00202">
    <property type="entry name" value="Aminotran_3"/>
    <property type="match status" value="1"/>
</dbReference>
<dbReference type="GO" id="GO:0008483">
    <property type="term" value="F:transaminase activity"/>
    <property type="evidence" value="ECO:0007669"/>
    <property type="project" value="UniProtKB-KW"/>
</dbReference>
<dbReference type="EMBL" id="CP003280">
    <property type="protein sequence ID" value="AFL82333.1"/>
    <property type="molecule type" value="Genomic_DNA"/>
</dbReference>
<protein>
    <submittedName>
        <fullName evidence="7">4-aminobutyrate aminotransferase family protein</fullName>
    </submittedName>
</protein>
<dbReference type="PANTHER" id="PTHR11986">
    <property type="entry name" value="AMINOTRANSFERASE CLASS III"/>
    <property type="match status" value="1"/>
</dbReference>
<dbReference type="InterPro" id="IPR015422">
    <property type="entry name" value="PyrdxlP-dep_Trfase_small"/>
</dbReference>
<evidence type="ECO:0000256" key="2">
    <source>
        <dbReference type="ARBA" id="ARBA00008954"/>
    </source>
</evidence>
<dbReference type="PATRIC" id="fig|746697.3.peg.2943"/>
<dbReference type="HOGENOM" id="CLU_016922_10_0_10"/>
<evidence type="ECO:0000256" key="3">
    <source>
        <dbReference type="ARBA" id="ARBA00022576"/>
    </source>
</evidence>
<dbReference type="PIRSF" id="PIRSF000521">
    <property type="entry name" value="Transaminase_4ab_Lys_Orn"/>
    <property type="match status" value="1"/>
</dbReference>
<dbReference type="AlphaFoldDB" id="I3YZB5"/>
<dbReference type="eggNOG" id="COG0160">
    <property type="taxonomic scope" value="Bacteria"/>
</dbReference>
<dbReference type="FunFam" id="3.40.640.10:FF:000013">
    <property type="entry name" value="4-aminobutyrate aminotransferase"/>
    <property type="match status" value="1"/>
</dbReference>
<sequence>MLKQLTKSEELLERRKNVVPNGVGLFNTTTVREAKGAIIIDEDGRELIDFAGGIGVVNAGHCPEPVVKAIQEQAAKYIHTSFNVVTYEPYLELCEKLVEILPHGERTKAMLVSTGAEAVENAIKIARQATKRQGVLCFTDAFHGRTLMAMTLTSKIDYKINSGPFAPEVYRLPFPNFYRYHGTLDMDAFVAKELEKLCESAKNLVDPNSLAAVILEPIQGEGGFNPVPQKYFEGLRKFCDTYGIMLIADEIQSGFGRVGNWSSWQNYNVTPDISTYAKSLGSGMPIAAILGRAEIMDAAGPSTIGGTYIGNPICCAAALATIQMMKDENLNQRGIEVGHIIEERFKKMQQNHPEIGDVRGMGAMMAMEFVKDKDPHQPDGELCGKIVKECAEEGLIIINAGTYKNIIRVLCPLVITDEQLHKGLDILENVINKSTQH</sequence>
<comment type="similarity">
    <text evidence="2 6">Belongs to the class-III pyridoxal-phosphate-dependent aminotransferase family.</text>
</comment>
<dbReference type="GO" id="GO:0030170">
    <property type="term" value="F:pyridoxal phosphate binding"/>
    <property type="evidence" value="ECO:0007669"/>
    <property type="project" value="InterPro"/>
</dbReference>
<dbReference type="OrthoDB" id="730777at2"/>
<keyword evidence="5 6" id="KW-0663">Pyridoxal phosphate</keyword>
<organism evidence="7 8">
    <name type="scientific">Aequorivita sublithincola (strain DSM 14238 / LMG 21431 / ACAM 643 / 9-3)</name>
    <dbReference type="NCBI Taxonomy" id="746697"/>
    <lineage>
        <taxon>Bacteria</taxon>
        <taxon>Pseudomonadati</taxon>
        <taxon>Bacteroidota</taxon>
        <taxon>Flavobacteriia</taxon>
        <taxon>Flavobacteriales</taxon>
        <taxon>Flavobacteriaceae</taxon>
        <taxon>Aequorivita</taxon>
    </lineage>
</organism>
<dbReference type="STRING" id="746697.Aeqsu_2892"/>
<dbReference type="Gene3D" id="3.90.1150.10">
    <property type="entry name" value="Aspartate Aminotransferase, domain 1"/>
    <property type="match status" value="1"/>
</dbReference>
<keyword evidence="4 7" id="KW-0808">Transferase</keyword>
<dbReference type="GO" id="GO:0042802">
    <property type="term" value="F:identical protein binding"/>
    <property type="evidence" value="ECO:0007669"/>
    <property type="project" value="TreeGrafter"/>
</dbReference>
<evidence type="ECO:0000256" key="5">
    <source>
        <dbReference type="ARBA" id="ARBA00022898"/>
    </source>
</evidence>
<dbReference type="Gene3D" id="3.40.640.10">
    <property type="entry name" value="Type I PLP-dependent aspartate aminotransferase-like (Major domain)"/>
    <property type="match status" value="1"/>
</dbReference>
<keyword evidence="8" id="KW-1185">Reference proteome</keyword>
<dbReference type="InterPro" id="IPR015421">
    <property type="entry name" value="PyrdxlP-dep_Trfase_major"/>
</dbReference>
<evidence type="ECO:0000313" key="8">
    <source>
        <dbReference type="Proteomes" id="UP000006049"/>
    </source>
</evidence>
<evidence type="ECO:0000256" key="1">
    <source>
        <dbReference type="ARBA" id="ARBA00001933"/>
    </source>
</evidence>
<reference evidence="7 8" key="1">
    <citation type="submission" date="2012-06" db="EMBL/GenBank/DDBJ databases">
        <title>The complete genome of Aequorivita sublithincola DSM 14238.</title>
        <authorList>
            <consortium name="US DOE Joint Genome Institute (JGI-PGF)"/>
            <person name="Lucas S."/>
            <person name="Copeland A."/>
            <person name="Lapidus A."/>
            <person name="Goodwin L."/>
            <person name="Pitluck S."/>
            <person name="Peters L."/>
            <person name="Munk A.C.C."/>
            <person name="Kyrpides N."/>
            <person name="Mavromatis K."/>
            <person name="Pagani I."/>
            <person name="Ivanova N."/>
            <person name="Ovchinnikova G."/>
            <person name="Zeytun A."/>
            <person name="Detter J.C."/>
            <person name="Han C."/>
            <person name="Land M."/>
            <person name="Hauser L."/>
            <person name="Markowitz V."/>
            <person name="Cheng J.-F."/>
            <person name="Hugenholtz P."/>
            <person name="Woyke T."/>
            <person name="Wu D."/>
            <person name="Tindall B."/>
            <person name="Faehnrich R."/>
            <person name="Brambilla E."/>
            <person name="Klenk H.-P."/>
            <person name="Eisen J.A."/>
        </authorList>
    </citation>
    <scope>NUCLEOTIDE SEQUENCE [LARGE SCALE GENOMIC DNA]</scope>
    <source>
        <strain evidence="8">DSM 14238 / LMG 21431 / ACAM 643 / 9-3</strain>
    </source>
</reference>
<name>I3YZB5_AEQSU</name>
<comment type="cofactor">
    <cofactor evidence="1">
        <name>pyridoxal 5'-phosphate</name>
        <dbReference type="ChEBI" id="CHEBI:597326"/>
    </cofactor>
</comment>
<dbReference type="RefSeq" id="WP_014783582.1">
    <property type="nucleotide sequence ID" value="NC_018013.1"/>
</dbReference>
<dbReference type="PANTHER" id="PTHR11986:SF58">
    <property type="entry name" value="LEUCINE_METHIONINE RACEMASE"/>
    <property type="match status" value="1"/>
</dbReference>